<comment type="caution">
    <text evidence="5">The sequence shown here is derived from an EMBL/GenBank/DDBJ whole genome shotgun (WGS) entry which is preliminary data.</text>
</comment>
<dbReference type="OrthoDB" id="2219495at2759"/>
<dbReference type="GeneID" id="36538187"/>
<keyword evidence="6" id="KW-1185">Reference proteome</keyword>
<dbReference type="GO" id="GO:0050660">
    <property type="term" value="F:flavin adenine dinucleotide binding"/>
    <property type="evidence" value="ECO:0007669"/>
    <property type="project" value="InterPro"/>
</dbReference>
<dbReference type="PANTHER" id="PTHR10961:SF15">
    <property type="entry name" value="FAD DEPENDENT OXIDOREDUCTASE DOMAIN-CONTAINING PROTEIN"/>
    <property type="match status" value="1"/>
</dbReference>
<organism evidence="5 6">
    <name type="scientific">Aspergillus novofumigatus (strain IBT 16806)</name>
    <dbReference type="NCBI Taxonomy" id="1392255"/>
    <lineage>
        <taxon>Eukaryota</taxon>
        <taxon>Fungi</taxon>
        <taxon>Dikarya</taxon>
        <taxon>Ascomycota</taxon>
        <taxon>Pezizomycotina</taxon>
        <taxon>Eurotiomycetes</taxon>
        <taxon>Eurotiomycetidae</taxon>
        <taxon>Eurotiales</taxon>
        <taxon>Aspergillaceae</taxon>
        <taxon>Aspergillus</taxon>
        <taxon>Aspergillus subgen. Fumigati</taxon>
    </lineage>
</organism>
<dbReference type="AlphaFoldDB" id="A0A2I1BYS6"/>
<name>A0A2I1BYS6_ASPN1</name>
<evidence type="ECO:0000256" key="2">
    <source>
        <dbReference type="ARBA" id="ARBA00022630"/>
    </source>
</evidence>
<dbReference type="PANTHER" id="PTHR10961">
    <property type="entry name" value="PEROXISOMAL SARCOSINE OXIDASE"/>
    <property type="match status" value="1"/>
</dbReference>
<dbReference type="GO" id="GO:0008115">
    <property type="term" value="F:sarcosine oxidase activity"/>
    <property type="evidence" value="ECO:0007669"/>
    <property type="project" value="TreeGrafter"/>
</dbReference>
<dbReference type="Proteomes" id="UP000234474">
    <property type="component" value="Unassembled WGS sequence"/>
</dbReference>
<accession>A0A2I1BYS6</accession>
<dbReference type="RefSeq" id="XP_024679124.1">
    <property type="nucleotide sequence ID" value="XM_024830850.1"/>
</dbReference>
<evidence type="ECO:0008006" key="7">
    <source>
        <dbReference type="Google" id="ProtNLM"/>
    </source>
</evidence>
<evidence type="ECO:0000313" key="6">
    <source>
        <dbReference type="Proteomes" id="UP000234474"/>
    </source>
</evidence>
<evidence type="ECO:0000313" key="5">
    <source>
        <dbReference type="EMBL" id="PKX90529.1"/>
    </source>
</evidence>
<dbReference type="Gene3D" id="3.50.50.60">
    <property type="entry name" value="FAD/NAD(P)-binding domain"/>
    <property type="match status" value="1"/>
</dbReference>
<keyword evidence="2" id="KW-0285">Flavoprotein</keyword>
<keyword evidence="3" id="KW-0274">FAD</keyword>
<proteinExistence type="predicted"/>
<dbReference type="Gene3D" id="3.30.9.10">
    <property type="entry name" value="D-Amino Acid Oxidase, subunit A, domain 2"/>
    <property type="match status" value="1"/>
</dbReference>
<sequence length="363" mass="40117">MQVTEKKKTVAIIGAKPTDKLSELEEGTLASMERDGLYHTQFIKSSPEDRQRAESLGWSGKLLNFDIPDTEPRQTYDAVLDSLIGFHKIAVAEGVKFCFGKEGAVKSLVKAPSTLEPGKEKVTGIRTEDGALHNVDAVVVAVIAGSFSTHVLPVLSYHLESSAGSVATFKIDIKQTELWDKYSPDKFPVITWKATPRGKAGKDTGSIYVLPRTPEGYLKIRYRGIKFTNFQPAPEGTPFTQDRKWSVPLPVDQCKRLPKPVIQAISEFVSIFLPEFEGVPFSSTKLCWYTDSLDNSFIIDYVPDYAEKSVFVCTGGSGHSAKFLPVLREVSHMLRIFSRTEIKARHTCGLFGGGDPRHTVEAA</sequence>
<dbReference type="EMBL" id="MSZS01000007">
    <property type="protein sequence ID" value="PKX90529.1"/>
    <property type="molecule type" value="Genomic_DNA"/>
</dbReference>
<dbReference type="InterPro" id="IPR045170">
    <property type="entry name" value="MTOX"/>
</dbReference>
<keyword evidence="4" id="KW-0560">Oxidoreductase</keyword>
<dbReference type="STRING" id="1392255.A0A2I1BYS6"/>
<dbReference type="InterPro" id="IPR036188">
    <property type="entry name" value="FAD/NAD-bd_sf"/>
</dbReference>
<comment type="cofactor">
    <cofactor evidence="1">
        <name>FAD</name>
        <dbReference type="ChEBI" id="CHEBI:57692"/>
    </cofactor>
</comment>
<protein>
    <recommendedName>
        <fullName evidence="7">FAD dependent oxidoreductase domain-containing protein</fullName>
    </recommendedName>
</protein>
<evidence type="ECO:0000256" key="4">
    <source>
        <dbReference type="ARBA" id="ARBA00023002"/>
    </source>
</evidence>
<gene>
    <name evidence="5" type="ORF">P174DRAFT_493786</name>
</gene>
<dbReference type="OMA" id="YGKEIHY"/>
<dbReference type="VEuPathDB" id="FungiDB:P174DRAFT_493786"/>
<evidence type="ECO:0000256" key="3">
    <source>
        <dbReference type="ARBA" id="ARBA00022827"/>
    </source>
</evidence>
<reference evidence="6" key="1">
    <citation type="journal article" date="2018" name="Proc. Natl. Acad. Sci. U.S.A.">
        <title>Linking secondary metabolites to gene clusters through genome sequencing of six diverse Aspergillus species.</title>
        <authorList>
            <person name="Kaerboelling I."/>
            <person name="Vesth T.C."/>
            <person name="Frisvad J.C."/>
            <person name="Nybo J.L."/>
            <person name="Theobald S."/>
            <person name="Kuo A."/>
            <person name="Bowyer P."/>
            <person name="Matsuda Y."/>
            <person name="Mondo S."/>
            <person name="Lyhne E.K."/>
            <person name="Kogle M.E."/>
            <person name="Clum A."/>
            <person name="Lipzen A."/>
            <person name="Salamov A."/>
            <person name="Ngan C.Y."/>
            <person name="Daum C."/>
            <person name="Chiniquy J."/>
            <person name="Barry K."/>
            <person name="LaButti K."/>
            <person name="Haridas S."/>
            <person name="Simmons B.A."/>
            <person name="Magnuson J.K."/>
            <person name="Mortensen U.H."/>
            <person name="Larsen T.O."/>
            <person name="Grigoriev I.V."/>
            <person name="Baker S.E."/>
            <person name="Andersen M.R."/>
        </authorList>
    </citation>
    <scope>NUCLEOTIDE SEQUENCE [LARGE SCALE GENOMIC DNA]</scope>
    <source>
        <strain evidence="6">IBT 16806</strain>
    </source>
</reference>
<evidence type="ECO:0000256" key="1">
    <source>
        <dbReference type="ARBA" id="ARBA00001974"/>
    </source>
</evidence>